<protein>
    <recommendedName>
        <fullName evidence="2">Fumarylacetoacetase-like C-terminal domain-containing protein</fullName>
    </recommendedName>
</protein>
<dbReference type="GO" id="GO:0046872">
    <property type="term" value="F:metal ion binding"/>
    <property type="evidence" value="ECO:0007669"/>
    <property type="project" value="UniProtKB-KW"/>
</dbReference>
<evidence type="ECO:0000313" key="4">
    <source>
        <dbReference type="Proteomes" id="UP000321113"/>
    </source>
</evidence>
<dbReference type="SUPFAM" id="SSF56529">
    <property type="entry name" value="FAH"/>
    <property type="match status" value="1"/>
</dbReference>
<dbReference type="GO" id="GO:0018800">
    <property type="term" value="F:5-oxopent-3-ene-1,2,5-tricarboxylate decarboxylase activity"/>
    <property type="evidence" value="ECO:0007669"/>
    <property type="project" value="InterPro"/>
</dbReference>
<dbReference type="Proteomes" id="UP000321113">
    <property type="component" value="Unassembled WGS sequence"/>
</dbReference>
<dbReference type="PANTHER" id="PTHR11820:SF114">
    <property type="entry name" value="4-HYDROXYPHENYLACETATE CATABOLISM PROTEIN"/>
    <property type="match status" value="1"/>
</dbReference>
<dbReference type="RefSeq" id="WP_119010768.1">
    <property type="nucleotide sequence ID" value="NZ_BJXK01000006.1"/>
</dbReference>
<dbReference type="EMBL" id="BJXK01000006">
    <property type="protein sequence ID" value="GEM79681.1"/>
    <property type="molecule type" value="Genomic_DNA"/>
</dbReference>
<feature type="domain" description="Fumarylacetoacetase-like C-terminal" evidence="2">
    <location>
        <begin position="8"/>
        <end position="211"/>
    </location>
</feature>
<evidence type="ECO:0000259" key="2">
    <source>
        <dbReference type="Pfam" id="PF01557"/>
    </source>
</evidence>
<dbReference type="InterPro" id="IPR036663">
    <property type="entry name" value="Fumarylacetoacetase_C_sf"/>
</dbReference>
<dbReference type="OrthoDB" id="9805307at2"/>
<gene>
    <name evidence="3" type="ORF">VSU01S_19260</name>
</gene>
<evidence type="ECO:0000313" key="3">
    <source>
        <dbReference type="EMBL" id="GEM79681.1"/>
    </source>
</evidence>
<dbReference type="AlphaFoldDB" id="A0A511QQU8"/>
<keyword evidence="1" id="KW-0479">Metal-binding</keyword>
<dbReference type="InterPro" id="IPR011234">
    <property type="entry name" value="Fumarylacetoacetase-like_C"/>
</dbReference>
<reference evidence="3 4" key="1">
    <citation type="submission" date="2019-07" db="EMBL/GenBank/DDBJ databases">
        <title>Whole genome shotgun sequence of Vibrio superstes NBRC 103154.</title>
        <authorList>
            <person name="Hosoyama A."/>
            <person name="Uohara A."/>
            <person name="Ohji S."/>
            <person name="Ichikawa N."/>
        </authorList>
    </citation>
    <scope>NUCLEOTIDE SEQUENCE [LARGE SCALE GENOMIC DNA]</scope>
    <source>
        <strain evidence="3 4">NBRC 103154</strain>
    </source>
</reference>
<comment type="caution">
    <text evidence="3">The sequence shown here is derived from an EMBL/GenBank/DDBJ whole genome shotgun (WGS) entry which is preliminary data.</text>
</comment>
<evidence type="ECO:0000256" key="1">
    <source>
        <dbReference type="ARBA" id="ARBA00022723"/>
    </source>
</evidence>
<dbReference type="InterPro" id="IPR012686">
    <property type="entry name" value="HPA_isomer/decarb_N"/>
</dbReference>
<organism evidence="3 4">
    <name type="scientific">Vibrio superstes NBRC 103154</name>
    <dbReference type="NCBI Taxonomy" id="1219062"/>
    <lineage>
        <taxon>Bacteria</taxon>
        <taxon>Pseudomonadati</taxon>
        <taxon>Pseudomonadota</taxon>
        <taxon>Gammaproteobacteria</taxon>
        <taxon>Vibrionales</taxon>
        <taxon>Vibrionaceae</taxon>
        <taxon>Vibrio</taxon>
    </lineage>
</organism>
<name>A0A511QQU8_9VIBR</name>
<sequence>MKTKLQGKVICVALNDKQQLEHMADTFKQQPYKALPTEPVLYFKPHNTWQQGDNSIEWPTHADSLVVGASVAVIMAKQCCRVSESEAMNYVEGFALFHDFSLPETSYYRPDIKGKCIDNSASISAPILKSDVADLAALEVQTSVNGALQRTFPLSQQSRTIEQLINKISHIMTLEKGDVIAVGFAGERVELQPGDQVSSCLGNVLSLENNIEGVEA</sequence>
<dbReference type="GO" id="GO:0008704">
    <property type="term" value="F:5-carboxymethyl-2-hydroxymuconate delta-isomerase activity"/>
    <property type="evidence" value="ECO:0007669"/>
    <property type="project" value="InterPro"/>
</dbReference>
<proteinExistence type="predicted"/>
<dbReference type="Pfam" id="PF01557">
    <property type="entry name" value="FAA_hydrolase"/>
    <property type="match status" value="1"/>
</dbReference>
<dbReference type="Gene3D" id="3.90.850.10">
    <property type="entry name" value="Fumarylacetoacetase-like, C-terminal domain"/>
    <property type="match status" value="1"/>
</dbReference>
<dbReference type="NCBIfam" id="TIGR02305">
    <property type="entry name" value="HpaG-N-term"/>
    <property type="match status" value="1"/>
</dbReference>
<keyword evidence="4" id="KW-1185">Reference proteome</keyword>
<dbReference type="PANTHER" id="PTHR11820">
    <property type="entry name" value="ACYLPYRUVASE"/>
    <property type="match status" value="1"/>
</dbReference>
<accession>A0A511QQU8</accession>